<feature type="transmembrane region" description="Helical" evidence="6">
    <location>
        <begin position="210"/>
        <end position="229"/>
    </location>
</feature>
<dbReference type="InterPro" id="IPR036412">
    <property type="entry name" value="HAD-like_sf"/>
</dbReference>
<name>A0ABU4JJW7_9FLAO</name>
<keyword evidence="2" id="KW-1003">Cell membrane</keyword>
<dbReference type="Pfam" id="PF00689">
    <property type="entry name" value="Cation_ATPase_C"/>
    <property type="match status" value="1"/>
</dbReference>
<comment type="caution">
    <text evidence="8">The sequence shown here is derived from an EMBL/GenBank/DDBJ whole genome shotgun (WGS) entry which is preliminary data.</text>
</comment>
<evidence type="ECO:0000256" key="4">
    <source>
        <dbReference type="ARBA" id="ARBA00022989"/>
    </source>
</evidence>
<dbReference type="EMBL" id="JAMXLT020000023">
    <property type="protein sequence ID" value="MDW8549879.1"/>
    <property type="molecule type" value="Genomic_DNA"/>
</dbReference>
<dbReference type="InterPro" id="IPR006068">
    <property type="entry name" value="ATPase_P-typ_cation-transptr_C"/>
</dbReference>
<evidence type="ECO:0000259" key="7">
    <source>
        <dbReference type="Pfam" id="PF00689"/>
    </source>
</evidence>
<feature type="domain" description="Cation-transporting P-type ATPase C-terminal" evidence="7">
    <location>
        <begin position="95"/>
        <end position="264"/>
    </location>
</feature>
<sequence length="274" mass="30896">MQQKGQYVAMTGDGVNDAPSLRRANIGIAMGMTGTDVSKEAAHMILLDDNFLTIVKAIREARKVYDNILKFIKYLMTTNSSELLVLLLGPLLGLPIALLPIHILWINLISDGLPAISLSYEKAEKNIMKRPPRPPQQNVFANGRGWHMVWVGIVMATIALAAQFWAIRYDLHWQTIVLNVLCLSQMGHLLAIRTENNFFIGVGMFSNKPLIAAVFLVLILQIVITYVPFLQQIFHTEALTVNEFIVVAVLSVLVFFVVEIEKAFRRRKENKQNR</sequence>
<reference evidence="8 9" key="1">
    <citation type="submission" date="2023-11" db="EMBL/GenBank/DDBJ databases">
        <title>First isolation, identification, and characterization of non-pathogenic Epilithonimonas ginsengisoli isolated from diseased farmed rainbow trout (Oncorhynchus mykiss) in Chile.</title>
        <authorList>
            <person name="Miranda C.D."/>
            <person name="Irgang R."/>
            <person name="Concha C."/>
            <person name="Rojas R."/>
            <person name="Avendano R."/>
        </authorList>
    </citation>
    <scope>NUCLEOTIDE SEQUENCE [LARGE SCALE GENOMIC DNA]</scope>
    <source>
        <strain evidence="8 9">FP99</strain>
    </source>
</reference>
<dbReference type="InterPro" id="IPR050510">
    <property type="entry name" value="Cation_transp_ATPase_P-type"/>
</dbReference>
<evidence type="ECO:0000256" key="3">
    <source>
        <dbReference type="ARBA" id="ARBA00022692"/>
    </source>
</evidence>
<dbReference type="Gene3D" id="3.40.50.1000">
    <property type="entry name" value="HAD superfamily/HAD-like"/>
    <property type="match status" value="1"/>
</dbReference>
<evidence type="ECO:0000256" key="2">
    <source>
        <dbReference type="ARBA" id="ARBA00022475"/>
    </source>
</evidence>
<dbReference type="PANTHER" id="PTHR43294">
    <property type="entry name" value="SODIUM/POTASSIUM-TRANSPORTING ATPASE SUBUNIT ALPHA"/>
    <property type="match status" value="1"/>
</dbReference>
<dbReference type="SUPFAM" id="SSF56784">
    <property type="entry name" value="HAD-like"/>
    <property type="match status" value="1"/>
</dbReference>
<evidence type="ECO:0000313" key="9">
    <source>
        <dbReference type="Proteomes" id="UP001204439"/>
    </source>
</evidence>
<evidence type="ECO:0000256" key="5">
    <source>
        <dbReference type="ARBA" id="ARBA00023136"/>
    </source>
</evidence>
<dbReference type="Proteomes" id="UP001204439">
    <property type="component" value="Unassembled WGS sequence"/>
</dbReference>
<keyword evidence="9" id="KW-1185">Reference proteome</keyword>
<dbReference type="PRINTS" id="PR00120">
    <property type="entry name" value="HATPASE"/>
</dbReference>
<organism evidence="8 9">
    <name type="scientific">Epilithonimonas ginsengisoli</name>
    <dbReference type="NCBI Taxonomy" id="1245592"/>
    <lineage>
        <taxon>Bacteria</taxon>
        <taxon>Pseudomonadati</taxon>
        <taxon>Bacteroidota</taxon>
        <taxon>Flavobacteriia</taxon>
        <taxon>Flavobacteriales</taxon>
        <taxon>Weeksellaceae</taxon>
        <taxon>Chryseobacterium group</taxon>
        <taxon>Epilithonimonas</taxon>
    </lineage>
</organism>
<evidence type="ECO:0000313" key="8">
    <source>
        <dbReference type="EMBL" id="MDW8549879.1"/>
    </source>
</evidence>
<dbReference type="PRINTS" id="PR00119">
    <property type="entry name" value="CATATPASE"/>
</dbReference>
<protein>
    <submittedName>
        <fullName evidence="8">HAD-IC family P-type ATPase</fullName>
    </submittedName>
</protein>
<feature type="transmembrane region" description="Helical" evidence="6">
    <location>
        <begin position="241"/>
        <end position="258"/>
    </location>
</feature>
<keyword evidence="3 6" id="KW-0812">Transmembrane</keyword>
<dbReference type="InterPro" id="IPR023214">
    <property type="entry name" value="HAD_sf"/>
</dbReference>
<dbReference type="SUPFAM" id="SSF81665">
    <property type="entry name" value="Calcium ATPase, transmembrane domain M"/>
    <property type="match status" value="1"/>
</dbReference>
<gene>
    <name evidence="8" type="ORF">NG800_013220</name>
</gene>
<feature type="transmembrane region" description="Helical" evidence="6">
    <location>
        <begin position="83"/>
        <end position="105"/>
    </location>
</feature>
<evidence type="ECO:0000256" key="6">
    <source>
        <dbReference type="SAM" id="Phobius"/>
    </source>
</evidence>
<dbReference type="Gene3D" id="1.20.1110.10">
    <property type="entry name" value="Calcium-transporting ATPase, transmembrane domain"/>
    <property type="match status" value="2"/>
</dbReference>
<dbReference type="RefSeq" id="WP_063969462.1">
    <property type="nucleotide sequence ID" value="NZ_JAMXLT020000023.1"/>
</dbReference>
<dbReference type="InterPro" id="IPR001757">
    <property type="entry name" value="P_typ_ATPase"/>
</dbReference>
<keyword evidence="5 6" id="KW-0472">Membrane</keyword>
<accession>A0ABU4JJW7</accession>
<feature type="transmembrane region" description="Helical" evidence="6">
    <location>
        <begin position="148"/>
        <end position="167"/>
    </location>
</feature>
<proteinExistence type="predicted"/>
<dbReference type="PANTHER" id="PTHR43294:SF21">
    <property type="entry name" value="CATION TRANSPORTING ATPASE"/>
    <property type="match status" value="1"/>
</dbReference>
<comment type="subcellular location">
    <subcellularLocation>
        <location evidence="1">Cell membrane</location>
        <topology evidence="1">Multi-pass membrane protein</topology>
    </subcellularLocation>
</comment>
<dbReference type="NCBIfam" id="TIGR01494">
    <property type="entry name" value="ATPase_P-type"/>
    <property type="match status" value="1"/>
</dbReference>
<evidence type="ECO:0000256" key="1">
    <source>
        <dbReference type="ARBA" id="ARBA00004651"/>
    </source>
</evidence>
<keyword evidence="4 6" id="KW-1133">Transmembrane helix</keyword>
<dbReference type="InterPro" id="IPR023298">
    <property type="entry name" value="ATPase_P-typ_TM_dom_sf"/>
</dbReference>